<proteinExistence type="predicted"/>
<evidence type="ECO:0000313" key="1">
    <source>
        <dbReference type="EMBL" id="NVN40255.1"/>
    </source>
</evidence>
<dbReference type="EMBL" id="JABXXR010000033">
    <property type="protein sequence ID" value="NVN40255.1"/>
    <property type="molecule type" value="Genomic_DNA"/>
</dbReference>
<gene>
    <name evidence="1" type="ORF">HUK82_06695</name>
</gene>
<comment type="caution">
    <text evidence="1">The sequence shown here is derived from an EMBL/GenBank/DDBJ whole genome shotgun (WGS) entry which is preliminary data.</text>
</comment>
<keyword evidence="2" id="KW-1185">Reference proteome</keyword>
<dbReference type="Proteomes" id="UP000585665">
    <property type="component" value="Unassembled WGS sequence"/>
</dbReference>
<name>A0A850P6I8_9PROT</name>
<protein>
    <submittedName>
        <fullName evidence="1">Uncharacterized protein</fullName>
    </submittedName>
</protein>
<dbReference type="AlphaFoldDB" id="A0A850P6I8"/>
<evidence type="ECO:0000313" key="2">
    <source>
        <dbReference type="Proteomes" id="UP000585665"/>
    </source>
</evidence>
<organism evidence="1 2">
    <name type="scientific">Ameyamaea chiangmaiensis</name>
    <dbReference type="NCBI Taxonomy" id="442969"/>
    <lineage>
        <taxon>Bacteria</taxon>
        <taxon>Pseudomonadati</taxon>
        <taxon>Pseudomonadota</taxon>
        <taxon>Alphaproteobacteria</taxon>
        <taxon>Acetobacterales</taxon>
        <taxon>Acetobacteraceae</taxon>
        <taxon>Ameyamaea</taxon>
    </lineage>
</organism>
<dbReference type="RefSeq" id="WP_176613223.1">
    <property type="nucleotide sequence ID" value="NZ_JABXXR010000033.1"/>
</dbReference>
<reference evidence="1 2" key="1">
    <citation type="submission" date="2020-06" db="EMBL/GenBank/DDBJ databases">
        <title>Description of novel acetic acid bacteria.</title>
        <authorList>
            <person name="Sombolestani A."/>
        </authorList>
    </citation>
    <scope>NUCLEOTIDE SEQUENCE [LARGE SCALE GENOMIC DNA]</scope>
    <source>
        <strain evidence="1 2">LMG 27010</strain>
    </source>
</reference>
<sequence>MQDFDEGYDNIRALSKDEDPAIFEYADVLSEFPKESSRGTVIIACSFIDVFIGEVD</sequence>
<accession>A0A850P6I8</accession>